<feature type="non-terminal residue" evidence="1">
    <location>
        <position position="1"/>
    </location>
</feature>
<protein>
    <submittedName>
        <fullName evidence="1">Uncharacterized protein</fullName>
    </submittedName>
</protein>
<evidence type="ECO:0000313" key="1">
    <source>
        <dbReference type="EMBL" id="SFG55923.1"/>
    </source>
</evidence>
<evidence type="ECO:0000313" key="2">
    <source>
        <dbReference type="Proteomes" id="UP000198752"/>
    </source>
</evidence>
<organism evidence="1 2">
    <name type="scientific">Sporolactobacillus nakayamae</name>
    <dbReference type="NCBI Taxonomy" id="269670"/>
    <lineage>
        <taxon>Bacteria</taxon>
        <taxon>Bacillati</taxon>
        <taxon>Bacillota</taxon>
        <taxon>Bacilli</taxon>
        <taxon>Bacillales</taxon>
        <taxon>Sporolactobacillaceae</taxon>
        <taxon>Sporolactobacillus</taxon>
    </lineage>
</organism>
<sequence length="94" mass="11003">GPLTLVSFKCFLILSYQCEIELSVQDKVDDSKRYLEQRNFRLKGTFANNRRTFAHDAYVLYAMRKSSHPAEVRTGRFLPGFSNLLEDVYIYVIM</sequence>
<gene>
    <name evidence="1" type="ORF">SAMN02982927_02047</name>
</gene>
<keyword evidence="2" id="KW-1185">Reference proteome</keyword>
<dbReference type="EMBL" id="FOOY01000013">
    <property type="protein sequence ID" value="SFG55923.1"/>
    <property type="molecule type" value="Genomic_DNA"/>
</dbReference>
<accession>A0A1I2STN6</accession>
<proteinExistence type="predicted"/>
<dbReference type="RefSeq" id="WP_218143239.1">
    <property type="nucleotide sequence ID" value="NZ_FOOY01000013.1"/>
</dbReference>
<name>A0A1I2STN6_9BACL</name>
<dbReference type="Proteomes" id="UP000198752">
    <property type="component" value="Unassembled WGS sequence"/>
</dbReference>
<dbReference type="AlphaFoldDB" id="A0A1I2STN6"/>
<reference evidence="2" key="1">
    <citation type="submission" date="2016-10" db="EMBL/GenBank/DDBJ databases">
        <authorList>
            <person name="Varghese N."/>
            <person name="Submissions S."/>
        </authorList>
    </citation>
    <scope>NUCLEOTIDE SEQUENCE [LARGE SCALE GENOMIC DNA]</scope>
    <source>
        <strain evidence="2">ATCC 700379</strain>
    </source>
</reference>